<feature type="domain" description="HTH rpiR-type" evidence="4">
    <location>
        <begin position="1"/>
        <end position="76"/>
    </location>
</feature>
<dbReference type="InterPro" id="IPR001347">
    <property type="entry name" value="SIS_dom"/>
</dbReference>
<keyword evidence="3" id="KW-0804">Transcription</keyword>
<dbReference type="GO" id="GO:1901135">
    <property type="term" value="P:carbohydrate derivative metabolic process"/>
    <property type="evidence" value="ECO:0007669"/>
    <property type="project" value="InterPro"/>
</dbReference>
<proteinExistence type="predicted"/>
<dbReference type="SUPFAM" id="SSF53697">
    <property type="entry name" value="SIS domain"/>
    <property type="match status" value="1"/>
</dbReference>
<evidence type="ECO:0000313" key="6">
    <source>
        <dbReference type="EMBL" id="CUN84433.1"/>
    </source>
</evidence>
<sequence>MIIEEIQVAFPKLRKSEQKAASYMLEHVEEMEKISLGKMAKGAEVSEATVIRMLKAVGYKSFKEIKIAFVEERMKKKEIDEANRGILGISMKKGDQIEDVPGRIIQNTINLLQDSLQAISAKKLKKAVKAIEKAERVCIFSVENSNAVAEDLQTKLMYLGIYCEYTKDYYLQSIQAGHMKKGEVAIGISYSGTSINTVDVLKQAKKNGATTIAITNFDKTPLVEQADIVILTSDKQFLYGNDIFSRTIHMAVVDMIYTGLLVDDYEKYSQRLHCSGKLVHRRSYDSLIS</sequence>
<dbReference type="GO" id="GO:0003700">
    <property type="term" value="F:DNA-binding transcription factor activity"/>
    <property type="evidence" value="ECO:0007669"/>
    <property type="project" value="InterPro"/>
</dbReference>
<dbReference type="GO" id="GO:0003677">
    <property type="term" value="F:DNA binding"/>
    <property type="evidence" value="ECO:0007669"/>
    <property type="project" value="UniProtKB-KW"/>
</dbReference>
<evidence type="ECO:0000259" key="4">
    <source>
        <dbReference type="PROSITE" id="PS51071"/>
    </source>
</evidence>
<dbReference type="PANTHER" id="PTHR30514:SF1">
    <property type="entry name" value="HTH-TYPE TRANSCRIPTIONAL REGULATOR HEXR-RELATED"/>
    <property type="match status" value="1"/>
</dbReference>
<dbReference type="InterPro" id="IPR036388">
    <property type="entry name" value="WH-like_DNA-bd_sf"/>
</dbReference>
<feature type="domain" description="SIS" evidence="5">
    <location>
        <begin position="127"/>
        <end position="266"/>
    </location>
</feature>
<accession>A0A174A886</accession>
<protein>
    <submittedName>
        <fullName evidence="6">MurPQ operon repressor</fullName>
    </submittedName>
</protein>
<dbReference type="Gene3D" id="3.40.50.10490">
    <property type="entry name" value="Glucose-6-phosphate isomerase like protein, domain 1"/>
    <property type="match status" value="1"/>
</dbReference>
<keyword evidence="1" id="KW-0805">Transcription regulation</keyword>
<dbReference type="PROSITE" id="PS51071">
    <property type="entry name" value="HTH_RPIR"/>
    <property type="match status" value="1"/>
</dbReference>
<evidence type="ECO:0000259" key="5">
    <source>
        <dbReference type="PROSITE" id="PS51464"/>
    </source>
</evidence>
<keyword evidence="2" id="KW-0238">DNA-binding</keyword>
<dbReference type="Pfam" id="PF01380">
    <property type="entry name" value="SIS"/>
    <property type="match status" value="1"/>
</dbReference>
<dbReference type="GO" id="GO:0097367">
    <property type="term" value="F:carbohydrate derivative binding"/>
    <property type="evidence" value="ECO:0007669"/>
    <property type="project" value="InterPro"/>
</dbReference>
<name>A0A174A886_9FIRM</name>
<reference evidence="6 7" key="1">
    <citation type="submission" date="2015-09" db="EMBL/GenBank/DDBJ databases">
        <authorList>
            <consortium name="Pathogen Informatics"/>
        </authorList>
    </citation>
    <scope>NUCLEOTIDE SEQUENCE [LARGE SCALE GENOMIC DNA]</scope>
    <source>
        <strain evidence="6 7">2789STDY5834835</strain>
    </source>
</reference>
<evidence type="ECO:0000256" key="1">
    <source>
        <dbReference type="ARBA" id="ARBA00023015"/>
    </source>
</evidence>
<dbReference type="InterPro" id="IPR009057">
    <property type="entry name" value="Homeodomain-like_sf"/>
</dbReference>
<evidence type="ECO:0000256" key="2">
    <source>
        <dbReference type="ARBA" id="ARBA00023125"/>
    </source>
</evidence>
<dbReference type="SUPFAM" id="SSF46689">
    <property type="entry name" value="Homeodomain-like"/>
    <property type="match status" value="1"/>
</dbReference>
<dbReference type="CDD" id="cd05013">
    <property type="entry name" value="SIS_RpiR"/>
    <property type="match status" value="1"/>
</dbReference>
<dbReference type="PANTHER" id="PTHR30514">
    <property type="entry name" value="GLUCOKINASE"/>
    <property type="match status" value="1"/>
</dbReference>
<dbReference type="PROSITE" id="PS51464">
    <property type="entry name" value="SIS"/>
    <property type="match status" value="1"/>
</dbReference>
<dbReference type="InterPro" id="IPR000281">
    <property type="entry name" value="HTH_RpiR"/>
</dbReference>
<evidence type="ECO:0000256" key="3">
    <source>
        <dbReference type="ARBA" id="ARBA00023163"/>
    </source>
</evidence>
<dbReference type="AlphaFoldDB" id="A0A174A886"/>
<dbReference type="EMBL" id="CYZL01000005">
    <property type="protein sequence ID" value="CUN84433.1"/>
    <property type="molecule type" value="Genomic_DNA"/>
</dbReference>
<dbReference type="InterPro" id="IPR046348">
    <property type="entry name" value="SIS_dom_sf"/>
</dbReference>
<dbReference type="Pfam" id="PF01418">
    <property type="entry name" value="HTH_6"/>
    <property type="match status" value="1"/>
</dbReference>
<dbReference type="RefSeq" id="WP_055298090.1">
    <property type="nucleotide sequence ID" value="NZ_BLYK01000036.1"/>
</dbReference>
<organism evidence="6 7">
    <name type="scientific">Anaerobutyricum hallii</name>
    <dbReference type="NCBI Taxonomy" id="39488"/>
    <lineage>
        <taxon>Bacteria</taxon>
        <taxon>Bacillati</taxon>
        <taxon>Bacillota</taxon>
        <taxon>Clostridia</taxon>
        <taxon>Lachnospirales</taxon>
        <taxon>Lachnospiraceae</taxon>
        <taxon>Anaerobutyricum</taxon>
    </lineage>
</organism>
<gene>
    <name evidence="6" type="primary">murR_2</name>
    <name evidence="6" type="ORF">ERS852450_00716</name>
</gene>
<evidence type="ECO:0000313" key="7">
    <source>
        <dbReference type="Proteomes" id="UP000095679"/>
    </source>
</evidence>
<dbReference type="InterPro" id="IPR035472">
    <property type="entry name" value="RpiR-like_SIS"/>
</dbReference>
<dbReference type="Proteomes" id="UP000095679">
    <property type="component" value="Unassembled WGS sequence"/>
</dbReference>
<dbReference type="InterPro" id="IPR047640">
    <property type="entry name" value="RpiR-like"/>
</dbReference>
<dbReference type="Gene3D" id="1.10.10.10">
    <property type="entry name" value="Winged helix-like DNA-binding domain superfamily/Winged helix DNA-binding domain"/>
    <property type="match status" value="1"/>
</dbReference>